<reference evidence="1 2" key="1">
    <citation type="submission" date="2013-06" db="EMBL/GenBank/DDBJ databases">
        <title>Complete genome sequence of Paenibacillus mucilaginosus K02.</title>
        <authorList>
            <person name="Xiao B."/>
            <person name="Sun L."/>
            <person name="Xiao L."/>
            <person name="Lian B."/>
        </authorList>
    </citation>
    <scope>NUCLEOTIDE SEQUENCE [LARGE SCALE GENOMIC DNA]</scope>
    <source>
        <strain evidence="1 2">K02</strain>
    </source>
</reference>
<dbReference type="KEGG" id="pmw:B2K_04160"/>
<evidence type="ECO:0000313" key="2">
    <source>
        <dbReference type="Proteomes" id="UP000007392"/>
    </source>
</evidence>
<sequence length="343" mass="37578">MESGDEKLMSTPTPRLTGSEIGYLWTGYMIDDMSQCVLGVFEQQAGDPDVLRSIALALNLARSNNQERTALLTGEGFPLPRGFAESDCAASLPALFGERFFLYYLLLGARLGLHFYAESLSVSIRQDVRSFCAERLSAASRLYGEILDTMLSKGLYIRPPVIPVPEAPEQIQKPSFLQGWFGDTRPLHSVEIANVYKGMELAGLIHAICTAFAQTMERKDLQSLCTQGAQTAVEHLERLGGLLERDDLPLPPSLLSDVSGSQTPLFSERLMLCHISGLFGSLITHYGQALGSAMKHDVVAAFLALIAGAGNYTEDVTEALIRNEWLEKTPGALDRESLLEHPK</sequence>
<dbReference type="OrthoDB" id="1675670at2"/>
<name>I0BC26_9BACL</name>
<dbReference type="PATRIC" id="fig|997761.3.peg.826"/>
<gene>
    <name evidence="1" type="ORF">B2K_04160</name>
</gene>
<proteinExistence type="predicted"/>
<protein>
    <recommendedName>
        <fullName evidence="3">DUF3231 family protein</fullName>
    </recommendedName>
</protein>
<organism evidence="1 2">
    <name type="scientific">Paenibacillus mucilaginosus K02</name>
    <dbReference type="NCBI Taxonomy" id="997761"/>
    <lineage>
        <taxon>Bacteria</taxon>
        <taxon>Bacillati</taxon>
        <taxon>Bacillota</taxon>
        <taxon>Bacilli</taxon>
        <taxon>Bacillales</taxon>
        <taxon>Paenibacillaceae</taxon>
        <taxon>Paenibacillus</taxon>
    </lineage>
</organism>
<dbReference type="EMBL" id="CP003422">
    <property type="protein sequence ID" value="AFH59923.1"/>
    <property type="molecule type" value="Genomic_DNA"/>
</dbReference>
<dbReference type="AlphaFoldDB" id="I0BC26"/>
<dbReference type="InterPro" id="IPR012347">
    <property type="entry name" value="Ferritin-like"/>
</dbReference>
<accession>I0BC26</accession>
<dbReference type="HOGENOM" id="CLU_068841_0_0_9"/>
<dbReference type="Gene3D" id="1.20.1260.10">
    <property type="match status" value="2"/>
</dbReference>
<dbReference type="Proteomes" id="UP000007392">
    <property type="component" value="Chromosome"/>
</dbReference>
<dbReference type="InterPro" id="IPR021617">
    <property type="entry name" value="DUF3231"/>
</dbReference>
<evidence type="ECO:0000313" key="1">
    <source>
        <dbReference type="EMBL" id="AFH59923.1"/>
    </source>
</evidence>
<dbReference type="Pfam" id="PF11553">
    <property type="entry name" value="DUF3231"/>
    <property type="match status" value="2"/>
</dbReference>
<evidence type="ECO:0008006" key="3">
    <source>
        <dbReference type="Google" id="ProtNLM"/>
    </source>
</evidence>